<reference evidence="2 3" key="1">
    <citation type="journal article" date="2015" name="Int. J. Syst. Evol. Microbiol.">
        <title>Burkholderia monticola sp. nov., isolated from mountain soil.</title>
        <authorList>
            <person name="Baek I."/>
            <person name="Seo B."/>
            <person name="Lee I."/>
            <person name="Yi H."/>
            <person name="Chun J."/>
        </authorList>
    </citation>
    <scope>NUCLEOTIDE SEQUENCE [LARGE SCALE GENOMIC DNA]</scope>
    <source>
        <strain evidence="2 3">JC2948</strain>
    </source>
</reference>
<protein>
    <submittedName>
        <fullName evidence="2">Uncharacterized protein</fullName>
    </submittedName>
</protein>
<feature type="chain" id="PRO_5007551630" evidence="1">
    <location>
        <begin position="22"/>
        <end position="244"/>
    </location>
</feature>
<name>A0A149PU97_9BURK</name>
<sequence length="244" mass="27181">MKKIRAVAMLLSLAVPLSAIAQSASAPDVKPGDTWTYTSTTEKGPSGWNQTHEQVTVLRATSTHIYFESKPVGSTQAPRELIAGADWSRERSVNGTDTVVNRPFAFPLSPGKTWNVEYAEQHPNRIFALQKWNSQYRVVGTETVEVPAGKFQAIKIESEGDWLAQLEPRQTVTQATQVEQGDTAMITHAQKIGPVQATGRTYKAFWYVPEVGRWVKSVEEYYGSNGVRNERYTTELESFKKGGQ</sequence>
<evidence type="ECO:0000313" key="2">
    <source>
        <dbReference type="EMBL" id="KXU88524.1"/>
    </source>
</evidence>
<dbReference type="EMBL" id="LRBG01000008">
    <property type="protein sequence ID" value="KXU88524.1"/>
    <property type="molecule type" value="Genomic_DNA"/>
</dbReference>
<dbReference type="STRING" id="1399968.CI15_11485"/>
<feature type="signal peptide" evidence="1">
    <location>
        <begin position="1"/>
        <end position="21"/>
    </location>
</feature>
<evidence type="ECO:0000313" key="3">
    <source>
        <dbReference type="Proteomes" id="UP000075613"/>
    </source>
</evidence>
<accession>A0A149PU97</accession>
<organism evidence="2 3">
    <name type="scientific">Paraburkholderia monticola</name>
    <dbReference type="NCBI Taxonomy" id="1399968"/>
    <lineage>
        <taxon>Bacteria</taxon>
        <taxon>Pseudomonadati</taxon>
        <taxon>Pseudomonadota</taxon>
        <taxon>Betaproteobacteria</taxon>
        <taxon>Burkholderiales</taxon>
        <taxon>Burkholderiaceae</taxon>
        <taxon>Paraburkholderia</taxon>
    </lineage>
</organism>
<dbReference type="OrthoDB" id="574237at2"/>
<gene>
    <name evidence="2" type="ORF">CI15_11485</name>
</gene>
<keyword evidence="1" id="KW-0732">Signal</keyword>
<comment type="caution">
    <text evidence="2">The sequence shown here is derived from an EMBL/GenBank/DDBJ whole genome shotgun (WGS) entry which is preliminary data.</text>
</comment>
<dbReference type="AlphaFoldDB" id="A0A149PU97"/>
<proteinExistence type="predicted"/>
<dbReference type="RefSeq" id="WP_062127794.1">
    <property type="nucleotide sequence ID" value="NZ_LRBG01000008.1"/>
</dbReference>
<keyword evidence="3" id="KW-1185">Reference proteome</keyword>
<evidence type="ECO:0000256" key="1">
    <source>
        <dbReference type="SAM" id="SignalP"/>
    </source>
</evidence>
<dbReference type="Gene3D" id="2.40.360.20">
    <property type="match status" value="1"/>
</dbReference>
<dbReference type="Proteomes" id="UP000075613">
    <property type="component" value="Unassembled WGS sequence"/>
</dbReference>